<dbReference type="GO" id="GO:0016746">
    <property type="term" value="F:acyltransferase activity"/>
    <property type="evidence" value="ECO:0007669"/>
    <property type="project" value="UniProtKB-UniRule"/>
</dbReference>
<gene>
    <name evidence="3" type="primary">ltxC</name>
    <name evidence="3" type="ORF">C7M51_03619</name>
</gene>
<reference evidence="3 4" key="1">
    <citation type="submission" date="2018-03" db="EMBL/GenBank/DDBJ databases">
        <title>Pantoea intestinalis SRCM103226 isolated form the mealworm.</title>
        <authorList>
            <person name="Jeong D.-Y."/>
            <person name="Kim J.W."/>
        </authorList>
    </citation>
    <scope>NUCLEOTIDE SEQUENCE [LARGE SCALE GENOMIC DNA]</scope>
    <source>
        <strain evidence="3 4">SRCM103226</strain>
    </source>
</reference>
<comment type="subcellular location">
    <subcellularLocation>
        <location evidence="2">Cytoplasm</location>
    </subcellularLocation>
</comment>
<sequence>MEWNGFTVQCPLVLGGSVNEAEVLGASVWLWMHSAWHKEALLEALPALLLPAIKEQQYVLAFQEGKPVFFMSWAWLDEDAEQRYLTRLPLLVPENSWRCGDRMWVTDWIAPFGHTRQMVSLVLSELFPDSCFRSLWHRGAERGKRVKHFRGRRVSLPQIRAWQTAHPLSAVVQEC</sequence>
<comment type="similarity">
    <text evidence="1 2">Belongs to the RTX toxin acyltransferase family.</text>
</comment>
<dbReference type="Proteomes" id="UP000464053">
    <property type="component" value="Chromosome"/>
</dbReference>
<organism evidence="3 4">
    <name type="scientific">Mixta intestinalis</name>
    <dbReference type="NCBI Taxonomy" id="1615494"/>
    <lineage>
        <taxon>Bacteria</taxon>
        <taxon>Pseudomonadati</taxon>
        <taxon>Pseudomonadota</taxon>
        <taxon>Gammaproteobacteria</taxon>
        <taxon>Enterobacterales</taxon>
        <taxon>Erwiniaceae</taxon>
        <taxon>Mixta</taxon>
    </lineage>
</organism>
<dbReference type="GO" id="GO:0005737">
    <property type="term" value="C:cytoplasm"/>
    <property type="evidence" value="ECO:0007669"/>
    <property type="project" value="UniProtKB-SubCell"/>
</dbReference>
<evidence type="ECO:0000313" key="3">
    <source>
        <dbReference type="EMBL" id="QHM73274.1"/>
    </source>
</evidence>
<comment type="function">
    <text evidence="2">Involved in fatty acylation of protoxin at internal lysine residues, thereby converting it to the active toxin.</text>
</comment>
<dbReference type="EC" id="2.3.1.-" evidence="2"/>
<dbReference type="InterPro" id="IPR003996">
    <property type="entry name" value="RTX_toxin-activating_protC_bac"/>
</dbReference>
<proteinExistence type="inferred from homology"/>
<evidence type="ECO:0000256" key="2">
    <source>
        <dbReference type="RuleBase" id="RU368102"/>
    </source>
</evidence>
<keyword evidence="2 3" id="KW-0012">Acyltransferase</keyword>
<evidence type="ECO:0000313" key="4">
    <source>
        <dbReference type="Proteomes" id="UP000464053"/>
    </source>
</evidence>
<keyword evidence="4" id="KW-1185">Reference proteome</keyword>
<dbReference type="RefSeq" id="WP_160622939.1">
    <property type="nucleotide sequence ID" value="NZ_CP028271.1"/>
</dbReference>
<dbReference type="KEGG" id="mint:C7M51_03619"/>
<dbReference type="AlphaFoldDB" id="A0A6P1Q4Y0"/>
<name>A0A6P1Q4Y0_9GAMM</name>
<evidence type="ECO:0000256" key="1">
    <source>
        <dbReference type="ARBA" id="ARBA00005686"/>
    </source>
</evidence>
<keyword evidence="2 3" id="KW-0808">Transferase</keyword>
<dbReference type="EMBL" id="CP028271">
    <property type="protein sequence ID" value="QHM73274.1"/>
    <property type="molecule type" value="Genomic_DNA"/>
</dbReference>
<dbReference type="Pfam" id="PF02794">
    <property type="entry name" value="HlyC"/>
    <property type="match status" value="1"/>
</dbReference>
<keyword evidence="2" id="KW-0963">Cytoplasm</keyword>
<dbReference type="OrthoDB" id="8596436at2"/>
<protein>
    <recommendedName>
        <fullName evidence="2">RTX toxin-activating lysine-acyltransferase</fullName>
        <ecNumber evidence="2">2.3.1.-</ecNumber>
    </recommendedName>
</protein>
<keyword evidence="2" id="KW-0204">Cytolysis</keyword>
<accession>A0A6P1Q4Y0</accession>
<dbReference type="PRINTS" id="PR01489">
    <property type="entry name" value="RTXTOXINC"/>
</dbReference>
<dbReference type="GO" id="GO:0031640">
    <property type="term" value="P:killing of cells of another organism"/>
    <property type="evidence" value="ECO:0007669"/>
    <property type="project" value="UniProtKB-KW"/>
</dbReference>
<dbReference type="GO" id="GO:0009404">
    <property type="term" value="P:toxin metabolic process"/>
    <property type="evidence" value="ECO:0007669"/>
    <property type="project" value="UniProtKB-UniRule"/>
</dbReference>